<protein>
    <submittedName>
        <fullName evidence="1">Uncharacterized protein</fullName>
    </submittedName>
</protein>
<comment type="caution">
    <text evidence="1">The sequence shown here is derived from an EMBL/GenBank/DDBJ whole genome shotgun (WGS) entry which is preliminary data.</text>
</comment>
<sequence>MANPGPKYPHDVPSLQSLYPTLQNIPNHPELNRSVTRGAVLDISHLHDAKKAIATLEVFLDSSHPNVTPSIVESSKLRYAALQNIHATPQYGTGDSLFDELRGEIDNLNNRIDGLVESTSILQAEAANRHNRVANGKVGFVLVHRMQKIAPGTGGNLVQQVRPASNYQIPSHAAPAIGTVMKYNIARICDMNHHDILRAIYHYNEDFGIVQGDDLTRRQKKFAAWHVT</sequence>
<dbReference type="EMBL" id="JADNRY010000069">
    <property type="protein sequence ID" value="KAF9067735.1"/>
    <property type="molecule type" value="Genomic_DNA"/>
</dbReference>
<gene>
    <name evidence="1" type="ORF">BDP27DRAFT_1448905</name>
</gene>
<name>A0A9P5PTD0_9AGAR</name>
<reference evidence="1" key="1">
    <citation type="submission" date="2020-11" db="EMBL/GenBank/DDBJ databases">
        <authorList>
            <consortium name="DOE Joint Genome Institute"/>
            <person name="Ahrendt S."/>
            <person name="Riley R."/>
            <person name="Andreopoulos W."/>
            <person name="Labutti K."/>
            <person name="Pangilinan J."/>
            <person name="Ruiz-Duenas F.J."/>
            <person name="Barrasa J.M."/>
            <person name="Sanchez-Garcia M."/>
            <person name="Camarero S."/>
            <person name="Miyauchi S."/>
            <person name="Serrano A."/>
            <person name="Linde D."/>
            <person name="Babiker R."/>
            <person name="Drula E."/>
            <person name="Ayuso-Fernandez I."/>
            <person name="Pacheco R."/>
            <person name="Padilla G."/>
            <person name="Ferreira P."/>
            <person name="Barriuso J."/>
            <person name="Kellner H."/>
            <person name="Castanera R."/>
            <person name="Alfaro M."/>
            <person name="Ramirez L."/>
            <person name="Pisabarro A.G."/>
            <person name="Kuo A."/>
            <person name="Tritt A."/>
            <person name="Lipzen A."/>
            <person name="He G."/>
            <person name="Yan M."/>
            <person name="Ng V."/>
            <person name="Cullen D."/>
            <person name="Martin F."/>
            <person name="Rosso M.-N."/>
            <person name="Henrissat B."/>
            <person name="Hibbett D."/>
            <person name="Martinez A.T."/>
            <person name="Grigoriev I.V."/>
        </authorList>
    </citation>
    <scope>NUCLEOTIDE SEQUENCE</scope>
    <source>
        <strain evidence="1">AH 40177</strain>
    </source>
</reference>
<evidence type="ECO:0000313" key="2">
    <source>
        <dbReference type="Proteomes" id="UP000772434"/>
    </source>
</evidence>
<keyword evidence="2" id="KW-1185">Reference proteome</keyword>
<accession>A0A9P5PTD0</accession>
<evidence type="ECO:0000313" key="1">
    <source>
        <dbReference type="EMBL" id="KAF9067735.1"/>
    </source>
</evidence>
<dbReference type="AlphaFoldDB" id="A0A9P5PTD0"/>
<dbReference type="OrthoDB" id="3047760at2759"/>
<dbReference type="Proteomes" id="UP000772434">
    <property type="component" value="Unassembled WGS sequence"/>
</dbReference>
<organism evidence="1 2">
    <name type="scientific">Rhodocollybia butyracea</name>
    <dbReference type="NCBI Taxonomy" id="206335"/>
    <lineage>
        <taxon>Eukaryota</taxon>
        <taxon>Fungi</taxon>
        <taxon>Dikarya</taxon>
        <taxon>Basidiomycota</taxon>
        <taxon>Agaricomycotina</taxon>
        <taxon>Agaricomycetes</taxon>
        <taxon>Agaricomycetidae</taxon>
        <taxon>Agaricales</taxon>
        <taxon>Marasmiineae</taxon>
        <taxon>Omphalotaceae</taxon>
        <taxon>Rhodocollybia</taxon>
    </lineage>
</organism>
<proteinExistence type="predicted"/>